<proteinExistence type="predicted"/>
<organism evidence="2 3">
    <name type="scientific">Malus domestica</name>
    <name type="common">Apple</name>
    <name type="synonym">Pyrus malus</name>
    <dbReference type="NCBI Taxonomy" id="3750"/>
    <lineage>
        <taxon>Eukaryota</taxon>
        <taxon>Viridiplantae</taxon>
        <taxon>Streptophyta</taxon>
        <taxon>Embryophyta</taxon>
        <taxon>Tracheophyta</taxon>
        <taxon>Spermatophyta</taxon>
        <taxon>Magnoliopsida</taxon>
        <taxon>eudicotyledons</taxon>
        <taxon>Gunneridae</taxon>
        <taxon>Pentapetalae</taxon>
        <taxon>rosids</taxon>
        <taxon>fabids</taxon>
        <taxon>Rosales</taxon>
        <taxon>Rosaceae</taxon>
        <taxon>Amygdaloideae</taxon>
        <taxon>Maleae</taxon>
        <taxon>Malus</taxon>
    </lineage>
</organism>
<protein>
    <submittedName>
        <fullName evidence="2">Uncharacterized protein</fullName>
    </submittedName>
</protein>
<feature type="transmembrane region" description="Helical" evidence="1">
    <location>
        <begin position="232"/>
        <end position="256"/>
    </location>
</feature>
<dbReference type="PANTHER" id="PTHR34116">
    <property type="entry name" value="PLASMINOGEN ACTIVATOR INHIBITOR"/>
    <property type="match status" value="1"/>
</dbReference>
<name>A0A498JN56_MALDO</name>
<dbReference type="SMR" id="A0A498JN56"/>
<evidence type="ECO:0000313" key="2">
    <source>
        <dbReference type="EMBL" id="RXH95284.1"/>
    </source>
</evidence>
<evidence type="ECO:0000256" key="1">
    <source>
        <dbReference type="SAM" id="Phobius"/>
    </source>
</evidence>
<keyword evidence="3" id="KW-1185">Reference proteome</keyword>
<dbReference type="AlphaFoldDB" id="A0A498JN56"/>
<dbReference type="Proteomes" id="UP000290289">
    <property type="component" value="Chromosome 7"/>
</dbReference>
<evidence type="ECO:0000313" key="3">
    <source>
        <dbReference type="Proteomes" id="UP000290289"/>
    </source>
</evidence>
<reference evidence="2 3" key="1">
    <citation type="submission" date="2018-10" db="EMBL/GenBank/DDBJ databases">
        <title>A high-quality apple genome assembly.</title>
        <authorList>
            <person name="Hu J."/>
        </authorList>
    </citation>
    <scope>NUCLEOTIDE SEQUENCE [LARGE SCALE GENOMIC DNA]</scope>
    <source>
        <strain evidence="3">cv. HFTH1</strain>
        <tissue evidence="2">Young leaf</tissue>
    </source>
</reference>
<comment type="caution">
    <text evidence="2">The sequence shown here is derived from an EMBL/GenBank/DDBJ whole genome shotgun (WGS) entry which is preliminary data.</text>
</comment>
<feature type="transmembrane region" description="Helical" evidence="1">
    <location>
        <begin position="53"/>
        <end position="71"/>
    </location>
</feature>
<dbReference type="EMBL" id="RDQH01000333">
    <property type="protein sequence ID" value="RXH95284.1"/>
    <property type="molecule type" value="Genomic_DNA"/>
</dbReference>
<keyword evidence="1" id="KW-1133">Transmembrane helix</keyword>
<accession>A0A498JN56</accession>
<dbReference type="Gramene" id="mRNA:MD07G0248500">
    <property type="protein sequence ID" value="CDS:MD07G0248500.1"/>
    <property type="gene ID" value="MD07G0248500"/>
</dbReference>
<dbReference type="OrthoDB" id="539709at2759"/>
<dbReference type="PANTHER" id="PTHR34116:SF9">
    <property type="entry name" value="OS08G0346600 PROTEIN"/>
    <property type="match status" value="1"/>
</dbReference>
<gene>
    <name evidence="2" type="ORF">DVH24_024968</name>
</gene>
<feature type="transmembrane region" description="Helical" evidence="1">
    <location>
        <begin position="20"/>
        <end position="41"/>
    </location>
</feature>
<keyword evidence="1" id="KW-0812">Transmembrane</keyword>
<keyword evidence="1" id="KW-0472">Membrane</keyword>
<feature type="transmembrane region" description="Helical" evidence="1">
    <location>
        <begin position="135"/>
        <end position="160"/>
    </location>
</feature>
<feature type="transmembrane region" description="Helical" evidence="1">
    <location>
        <begin position="199"/>
        <end position="220"/>
    </location>
</feature>
<feature type="transmembrane region" description="Helical" evidence="1">
    <location>
        <begin position="262"/>
        <end position="287"/>
    </location>
</feature>
<feature type="transmembrane region" description="Helical" evidence="1">
    <location>
        <begin position="103"/>
        <end position="123"/>
    </location>
</feature>
<sequence>MFFIPSTPFLDSAFDVATLLFISALIVLSLLSLSFIFHLCFKSRTALHLQHFNALWTVRFLLVIFIIFWSLNELLRIPTLRRTYLYPFLSVLGSFEEPQFCKIHVALSLGFFEPAFLVTLLFLVDVSTEKKTPNVSWAIAFVLATCLPMLLVQVLFLFFLPFHKLHLPLPEILVRNYVVHKVEYGGRMVSCTYPLLNTIMFAAFGGAFSMWFLFSCWKVLSLVINKGLRLRIYTLAATVLVPLPLQIILMGMTVLWKPDHPAFIAVSFAAFLSTLICAALGQGILVIKPIVDSLAAGGDCCRWNGKPKTTEGVEIAVSAD</sequence>